<dbReference type="InterPro" id="IPR035437">
    <property type="entry name" value="SNase_OB-fold_sf"/>
</dbReference>
<gene>
    <name evidence="1" type="ORF">ODALV1_LOCUS1600</name>
</gene>
<organism evidence="1 2">
    <name type="scientific">Orchesella dallaii</name>
    <dbReference type="NCBI Taxonomy" id="48710"/>
    <lineage>
        <taxon>Eukaryota</taxon>
        <taxon>Metazoa</taxon>
        <taxon>Ecdysozoa</taxon>
        <taxon>Arthropoda</taxon>
        <taxon>Hexapoda</taxon>
        <taxon>Collembola</taxon>
        <taxon>Entomobryomorpha</taxon>
        <taxon>Entomobryoidea</taxon>
        <taxon>Orchesellidae</taxon>
        <taxon>Orchesellinae</taxon>
        <taxon>Orchesella</taxon>
    </lineage>
</organism>
<dbReference type="SUPFAM" id="SSF63748">
    <property type="entry name" value="Tudor/PWWP/MBT"/>
    <property type="match status" value="1"/>
</dbReference>
<evidence type="ECO:0000313" key="2">
    <source>
        <dbReference type="Proteomes" id="UP001642540"/>
    </source>
</evidence>
<dbReference type="Proteomes" id="UP001642540">
    <property type="component" value="Unassembled WGS sequence"/>
</dbReference>
<name>A0ABP1PMB0_9HEXA</name>
<dbReference type="Gene3D" id="2.30.30.140">
    <property type="match status" value="1"/>
</dbReference>
<protein>
    <recommendedName>
        <fullName evidence="3">Tudor domain-containing protein</fullName>
    </recommendedName>
</protein>
<proteinExistence type="predicted"/>
<evidence type="ECO:0008006" key="3">
    <source>
        <dbReference type="Google" id="ProtNLM"/>
    </source>
</evidence>
<comment type="caution">
    <text evidence="1">The sequence shown here is derived from an EMBL/GenBank/DDBJ whole genome shotgun (WGS) entry which is preliminary data.</text>
</comment>
<dbReference type="EMBL" id="CAXLJM020000004">
    <property type="protein sequence ID" value="CAL8071181.1"/>
    <property type="molecule type" value="Genomic_DNA"/>
</dbReference>
<keyword evidence="2" id="KW-1185">Reference proteome</keyword>
<sequence length="434" mass="49755">MSRQDKMEFFFPPPVEESWIDKMGSNTMRHFFQSCLGSLKGERDKMCCRVDQLPAEFAFIEPSTLDTGHIVRYVSPWDFHMILNSSVDYLLKNPVWTSYFQDGSTTCIEERDFTTAGQLFRGLTILLSLFVKFLHTQGICYNETEYSAGDLVIAVVPRDLGGTCRHFGYRGVIVRSLDVITQDNKAIKNCYMVHLMDTGEERIVSKKFIRSMPPNFIVFPPLAVKCALHGVSPVGANWSKTAKEKVMKTFAEKRDVRIFAEFYSRKTENYHRLPYCIDSFLTKEPYFLELFVSSRYGSWMDKGSTNLSELLISKNLALEWSLLPQRPSLRKKVLIDKSDGDSVSLSWCTTKKDCLVTRDEALLLSEPCPVPIKGMSEKEVRLEISRILSLKQPQMRSSYMPGMENVMTLLIPDSEHILRKPCVPSLFTDKDKII</sequence>
<accession>A0ABP1PMB0</accession>
<reference evidence="1 2" key="1">
    <citation type="submission" date="2024-08" db="EMBL/GenBank/DDBJ databases">
        <authorList>
            <person name="Cucini C."/>
            <person name="Frati F."/>
        </authorList>
    </citation>
    <scope>NUCLEOTIDE SEQUENCE [LARGE SCALE GENOMIC DNA]</scope>
</reference>
<dbReference type="Gene3D" id="2.40.50.90">
    <property type="match status" value="1"/>
</dbReference>
<evidence type="ECO:0000313" key="1">
    <source>
        <dbReference type="EMBL" id="CAL8071181.1"/>
    </source>
</evidence>